<dbReference type="EMBL" id="JALJOQ010000241">
    <property type="protein sequence ID" value="KAK9787742.1"/>
    <property type="molecule type" value="Genomic_DNA"/>
</dbReference>
<reference evidence="2 3" key="1">
    <citation type="journal article" date="2024" name="Nat. Commun.">
        <title>Phylogenomics reveals the evolutionary origins of lichenization in chlorophyte algae.</title>
        <authorList>
            <person name="Puginier C."/>
            <person name="Libourel C."/>
            <person name="Otte J."/>
            <person name="Skaloud P."/>
            <person name="Haon M."/>
            <person name="Grisel S."/>
            <person name="Petersen M."/>
            <person name="Berrin J.G."/>
            <person name="Delaux P.M."/>
            <person name="Dal Grande F."/>
            <person name="Keller J."/>
        </authorList>
    </citation>
    <scope>NUCLEOTIDE SEQUENCE [LARGE SCALE GENOMIC DNA]</scope>
    <source>
        <strain evidence="2 3">SAG 2036</strain>
    </source>
</reference>
<keyword evidence="1" id="KW-0812">Transmembrane</keyword>
<keyword evidence="1" id="KW-0472">Membrane</keyword>
<keyword evidence="1" id="KW-1133">Transmembrane helix</keyword>
<keyword evidence="3" id="KW-1185">Reference proteome</keyword>
<gene>
    <name evidence="2" type="ORF">WJX73_007123</name>
</gene>
<dbReference type="AlphaFoldDB" id="A0AAW1NQL2"/>
<protein>
    <submittedName>
        <fullName evidence="2">Uncharacterized protein</fullName>
    </submittedName>
</protein>
<comment type="caution">
    <text evidence="2">The sequence shown here is derived from an EMBL/GenBank/DDBJ whole genome shotgun (WGS) entry which is preliminary data.</text>
</comment>
<evidence type="ECO:0000313" key="3">
    <source>
        <dbReference type="Proteomes" id="UP001465755"/>
    </source>
</evidence>
<organism evidence="2 3">
    <name type="scientific">Symbiochloris irregularis</name>
    <dbReference type="NCBI Taxonomy" id="706552"/>
    <lineage>
        <taxon>Eukaryota</taxon>
        <taxon>Viridiplantae</taxon>
        <taxon>Chlorophyta</taxon>
        <taxon>core chlorophytes</taxon>
        <taxon>Trebouxiophyceae</taxon>
        <taxon>Trebouxiales</taxon>
        <taxon>Trebouxiaceae</taxon>
        <taxon>Symbiochloris</taxon>
    </lineage>
</organism>
<evidence type="ECO:0000256" key="1">
    <source>
        <dbReference type="SAM" id="Phobius"/>
    </source>
</evidence>
<evidence type="ECO:0000313" key="2">
    <source>
        <dbReference type="EMBL" id="KAK9787742.1"/>
    </source>
</evidence>
<dbReference type="Proteomes" id="UP001465755">
    <property type="component" value="Unassembled WGS sequence"/>
</dbReference>
<accession>A0AAW1NQL2</accession>
<sequence length="242" mass="27201">MFFVAWSSGGNSSPYLSLLFLLPLLLQSGAGIYSFLPHAFTRPGLVRPVQAPVLVGGARQALADDLDAWLWVPAFCVGVFICLFTRQARQQGWWAALRSLFPWNLDTARRQARSAGTGRRSQRQLPVRTHSQRFSEVVAVLQKLPVEHYVSAEKMRKLPAHQLKEEMRRCGLPARKGEGIDREDAISRILELRDSSRCACSVCCEEYEADDVLHDGSASVYPCTASTRQNDHIYIDKQSQRP</sequence>
<name>A0AAW1NQL2_9CHLO</name>
<proteinExistence type="predicted"/>
<feature type="transmembrane region" description="Helical" evidence="1">
    <location>
        <begin position="68"/>
        <end position="85"/>
    </location>
</feature>